<feature type="transmembrane region" description="Helical" evidence="1">
    <location>
        <begin position="37"/>
        <end position="54"/>
    </location>
</feature>
<dbReference type="AlphaFoldDB" id="A0A845GGY8"/>
<feature type="transmembrane region" description="Helical" evidence="1">
    <location>
        <begin position="107"/>
        <end position="124"/>
    </location>
</feature>
<name>A0A845GGY8_9BURK</name>
<evidence type="ECO:0000313" key="3">
    <source>
        <dbReference type="EMBL" id="MYM91989.1"/>
    </source>
</evidence>
<evidence type="ECO:0000259" key="2">
    <source>
        <dbReference type="Pfam" id="PF22895"/>
    </source>
</evidence>
<proteinExistence type="predicted"/>
<organism evidence="3 4">
    <name type="scientific">Duganella vulcania</name>
    <dbReference type="NCBI Taxonomy" id="2692166"/>
    <lineage>
        <taxon>Bacteria</taxon>
        <taxon>Pseudomonadati</taxon>
        <taxon>Pseudomonadota</taxon>
        <taxon>Betaproteobacteria</taxon>
        <taxon>Burkholderiales</taxon>
        <taxon>Oxalobacteraceae</taxon>
        <taxon>Telluria group</taxon>
        <taxon>Duganella</taxon>
    </lineage>
</organism>
<accession>A0A845GGY8</accession>
<feature type="transmembrane region" description="Helical" evidence="1">
    <location>
        <begin position="66"/>
        <end position="87"/>
    </location>
</feature>
<evidence type="ECO:0000313" key="4">
    <source>
        <dbReference type="Proteomes" id="UP000470302"/>
    </source>
</evidence>
<feature type="domain" description="DUF7024" evidence="2">
    <location>
        <begin position="255"/>
        <end position="384"/>
    </location>
</feature>
<keyword evidence="1" id="KW-1133">Transmembrane helix</keyword>
<reference evidence="3 4" key="1">
    <citation type="submission" date="2020-01" db="EMBL/GenBank/DDBJ databases">
        <title>Novel species isolated from a subtropical stream in China.</title>
        <authorList>
            <person name="Lu H."/>
        </authorList>
    </citation>
    <scope>NUCLEOTIDE SEQUENCE [LARGE SCALE GENOMIC DNA]</scope>
    <source>
        <strain evidence="3 4">FT82W</strain>
    </source>
</reference>
<evidence type="ECO:0000256" key="1">
    <source>
        <dbReference type="SAM" id="Phobius"/>
    </source>
</evidence>
<keyword evidence="1" id="KW-0472">Membrane</keyword>
<protein>
    <recommendedName>
        <fullName evidence="2">DUF7024 domain-containing protein</fullName>
    </recommendedName>
</protein>
<comment type="caution">
    <text evidence="3">The sequence shown here is derived from an EMBL/GenBank/DDBJ whole genome shotgun (WGS) entry which is preliminary data.</text>
</comment>
<dbReference type="EMBL" id="WWCW01000345">
    <property type="protein sequence ID" value="MYM91989.1"/>
    <property type="molecule type" value="Genomic_DNA"/>
</dbReference>
<feature type="non-terminal residue" evidence="3">
    <location>
        <position position="1"/>
    </location>
</feature>
<keyword evidence="1" id="KW-0812">Transmembrane</keyword>
<dbReference type="InterPro" id="IPR054288">
    <property type="entry name" value="DUF7024"/>
</dbReference>
<gene>
    <name evidence="3" type="ORF">GTP91_33045</name>
</gene>
<sequence length="392" mass="42281">LAYAALMIPSLVAVTALFTALVAGGGGESGMRLHMRYYDFALPLLLILAGAQLVPQGPGQGWRARLAVALPLLLVMGAAARALIPAYTPNHIDSPALFGMAHDDGSYQALIGFAVAAVLLWIASARQAARLFVYLYTPVALIIAGDNVNLYTRMAQRPDNYVKAGLFAHQYLSQDEASRLTIVGADIFNLFKSRFFVDNTKVALLQLAPGQPITPAALTYPNGWLLVVGDYPLPEGAVRHSGFREYTLARVRPAAEARLHRFAETEDDRVRSTGLSGMEDWGRWSEGGQVTLTFAQPLPKHLLLRLDVAAYGPNTGLPFQVSAGGQTLDLHADGQHGVRELRFDTGGDARTITIKIPKPTSPQELGFGGDQRKLGIGLYTMEVIDAAAPRQP</sequence>
<feature type="transmembrane region" description="Helical" evidence="1">
    <location>
        <begin position="131"/>
        <end position="151"/>
    </location>
</feature>
<dbReference type="Proteomes" id="UP000470302">
    <property type="component" value="Unassembled WGS sequence"/>
</dbReference>
<dbReference type="Pfam" id="PF22895">
    <property type="entry name" value="DUF7024"/>
    <property type="match status" value="1"/>
</dbReference>